<dbReference type="Pfam" id="PF12102">
    <property type="entry name" value="MrcB_N"/>
    <property type="match status" value="1"/>
</dbReference>
<organism evidence="2">
    <name type="scientific">Streptomyces pactum</name>
    <dbReference type="NCBI Taxonomy" id="68249"/>
    <lineage>
        <taxon>Bacteria</taxon>
        <taxon>Bacillati</taxon>
        <taxon>Actinomycetota</taxon>
        <taxon>Actinomycetes</taxon>
        <taxon>Kitasatosporales</taxon>
        <taxon>Streptomycetaceae</taxon>
        <taxon>Streptomyces</taxon>
    </lineage>
</organism>
<dbReference type="EMBL" id="JACYXC010000001">
    <property type="protein sequence ID" value="MBH5336252.1"/>
    <property type="molecule type" value="Genomic_DNA"/>
</dbReference>
<reference evidence="2" key="1">
    <citation type="submission" date="2008-10" db="EMBL/GenBank/DDBJ databases">
        <title>Deciphering pactamycin biosynthesis and engineered production of new pactamycin analogs.</title>
        <authorList>
            <person name="Ito T."/>
            <person name="Roongsawang N."/>
            <person name="Shirasaka N."/>
            <person name="Lu W."/>
            <person name="Flatt P."/>
            <person name="Kasanah N."/>
            <person name="Miranda C."/>
            <person name="Mahmud T."/>
        </authorList>
    </citation>
    <scope>NUCLEOTIDE SEQUENCE</scope>
    <source>
        <strain evidence="2">ATCC 27456</strain>
    </source>
</reference>
<name>B7TWN5_9ACTN</name>
<protein>
    <submittedName>
        <fullName evidence="3">DUF3578 domain-containing protein</fullName>
    </submittedName>
</protein>
<evidence type="ECO:0000313" key="2">
    <source>
        <dbReference type="EMBL" id="ACJ24886.1"/>
    </source>
</evidence>
<accession>B7TWN5</accession>
<dbReference type="Gene3D" id="3.30.920.90">
    <property type="match status" value="1"/>
</dbReference>
<dbReference type="Proteomes" id="UP000807371">
    <property type="component" value="Unassembled WGS sequence"/>
</dbReference>
<gene>
    <name evidence="3" type="ORF">IHE55_16265</name>
</gene>
<evidence type="ECO:0000313" key="4">
    <source>
        <dbReference type="Proteomes" id="UP000807371"/>
    </source>
</evidence>
<dbReference type="EMBL" id="FJ392609">
    <property type="protein sequence ID" value="ACJ24886.1"/>
    <property type="molecule type" value="Genomic_DNA"/>
</dbReference>
<evidence type="ECO:0000313" key="3">
    <source>
        <dbReference type="EMBL" id="MBH5336252.1"/>
    </source>
</evidence>
<proteinExistence type="predicted"/>
<dbReference type="InterPro" id="IPR021961">
    <property type="entry name" value="McrB_DNA-bd"/>
</dbReference>
<keyword evidence="4" id="KW-1185">Reference proteome</keyword>
<sequence>MGIRNLLLDVANTYDKSMGVKRGVFAQDRLRQVAEEWAPALPFGCEAEGYGGKGEGSATPWIGVYDPDVTRDPKEGLYLAYIYAADLSTVTLTLQQGVTSLEPTLGTGKRRQAYLWGRARAIAAGLPPAALNDWADVPDFKCDLPRPLSYEAGSVAARCYQTASLPDEDQLRSDLRAMVELLQRAALVAERLKPGEDGDGWDVPADVREYRGLDGFRPKNDSDYITHFPARTVRKKRIHERLISEFAPFVEKRGFVPITRDVHPKDLVIRKGGVEWLVEAKVVKRANPTLAVRQAVGQLLEYQHFLYRRAERGTPHLLGLFTEDIGRYADYLEELGMGSVWRIPEGWAGSPSAVAWGLVQ</sequence>
<evidence type="ECO:0000259" key="1">
    <source>
        <dbReference type="Pfam" id="PF12102"/>
    </source>
</evidence>
<dbReference type="RefSeq" id="WP_197989690.1">
    <property type="nucleotide sequence ID" value="NZ_JACYXC010000001.1"/>
</dbReference>
<reference evidence="3 4" key="2">
    <citation type="submission" date="2020-09" db="EMBL/GenBank/DDBJ databases">
        <title>Biosynthesis of the nuclear factor of activated T cells inhibitor NFAT-133 and its congeners in Streptomyces pactum.</title>
        <authorList>
            <person name="Zhou W."/>
            <person name="Posri P."/>
            <person name="Abugrain M.E."/>
            <person name="Weisberg A.J."/>
            <person name="Chang J.H."/>
            <person name="Mahmud T."/>
        </authorList>
    </citation>
    <scope>NUCLEOTIDE SEQUENCE [LARGE SCALE GENOMIC DNA]</scope>
    <source>
        <strain evidence="3 4">ATCC 27456</strain>
    </source>
</reference>
<feature type="domain" description="Type IV methyl-directed restriction enzyme EcoKMcrB subunit DNA-binding" evidence="1">
    <location>
        <begin position="48"/>
        <end position="183"/>
    </location>
</feature>
<dbReference type="AlphaFoldDB" id="B7TWN5"/>